<evidence type="ECO:0000313" key="8">
    <source>
        <dbReference type="Proteomes" id="UP000255508"/>
    </source>
</evidence>
<dbReference type="SUPFAM" id="SSF53613">
    <property type="entry name" value="Ribokinase-like"/>
    <property type="match status" value="1"/>
</dbReference>
<name>A0A370DZV5_9GAMM</name>
<protein>
    <submittedName>
        <fullName evidence="7">Carbohydrate kinase</fullName>
    </submittedName>
</protein>
<keyword evidence="4 7" id="KW-0418">Kinase</keyword>
<dbReference type="EMBL" id="QFXD01000069">
    <property type="protein sequence ID" value="RDH92305.1"/>
    <property type="molecule type" value="Genomic_DNA"/>
</dbReference>
<dbReference type="PROSITE" id="PS00583">
    <property type="entry name" value="PFKB_KINASES_1"/>
    <property type="match status" value="1"/>
</dbReference>
<comment type="similarity">
    <text evidence="1">Belongs to the carbohydrate kinase PfkB family.</text>
</comment>
<dbReference type="Gene3D" id="3.40.1190.20">
    <property type="match status" value="1"/>
</dbReference>
<feature type="domain" description="Carbohydrate kinase PfkB" evidence="6">
    <location>
        <begin position="20"/>
        <end position="276"/>
    </location>
</feature>
<evidence type="ECO:0000259" key="6">
    <source>
        <dbReference type="Pfam" id="PF00294"/>
    </source>
</evidence>
<dbReference type="PANTHER" id="PTHR43085">
    <property type="entry name" value="HEXOKINASE FAMILY MEMBER"/>
    <property type="match status" value="1"/>
</dbReference>
<evidence type="ECO:0000256" key="1">
    <source>
        <dbReference type="ARBA" id="ARBA00010688"/>
    </source>
</evidence>
<dbReference type="GO" id="GO:0016301">
    <property type="term" value="F:kinase activity"/>
    <property type="evidence" value="ECO:0007669"/>
    <property type="project" value="UniProtKB-KW"/>
</dbReference>
<dbReference type="Proteomes" id="UP000255508">
    <property type="component" value="Unassembled WGS sequence"/>
</dbReference>
<evidence type="ECO:0000313" key="7">
    <source>
        <dbReference type="EMBL" id="RDH92305.1"/>
    </source>
</evidence>
<organism evidence="7 8">
    <name type="scientific">endosymbiont of Lamellibrachia luymesi</name>
    <dbReference type="NCBI Taxonomy" id="2200907"/>
    <lineage>
        <taxon>Bacteria</taxon>
        <taxon>Pseudomonadati</taxon>
        <taxon>Pseudomonadota</taxon>
        <taxon>Gammaproteobacteria</taxon>
        <taxon>sulfur-oxidizing symbionts</taxon>
    </lineage>
</organism>
<gene>
    <name evidence="7" type="ORF">DIZ79_03790</name>
</gene>
<proteinExistence type="inferred from homology"/>
<keyword evidence="3" id="KW-0547">Nucleotide-binding</keyword>
<dbReference type="InterPro" id="IPR011611">
    <property type="entry name" value="PfkB_dom"/>
</dbReference>
<dbReference type="PANTHER" id="PTHR43085:SF1">
    <property type="entry name" value="PSEUDOURIDINE KINASE-RELATED"/>
    <property type="match status" value="1"/>
</dbReference>
<dbReference type="InterPro" id="IPR029056">
    <property type="entry name" value="Ribokinase-like"/>
</dbReference>
<dbReference type="AlphaFoldDB" id="A0A370DZV5"/>
<comment type="caution">
    <text evidence="7">The sequence shown here is derived from an EMBL/GenBank/DDBJ whole genome shotgun (WGS) entry which is preliminary data.</text>
</comment>
<accession>A0A370DZV5</accession>
<evidence type="ECO:0000256" key="4">
    <source>
        <dbReference type="ARBA" id="ARBA00022777"/>
    </source>
</evidence>
<sequence length="292" mass="32185">MKTIPVIFGEVLFDCFEDGNRVLGGAPFNVAWNLQAFGAAPLFISRVGDDASGRRIRDTMQQWGMNDAGLQLDCIYPTGTVKVTLREGEPGFEIVADQAYDFIQDCAMPSFNAALIYHGSLGLRRPEAKAALESLKTIHPAPVFLDVNLRPPWWQAEEVKQMLDGSTWAKLNANEVKALSEGRGDLRSSAERLLHDHALELIIVTRGSRGAFALNQFGDFETVVPQDEISVVDTVGAGDAFASVCILGLLRQWDLKTLLFRAQSFASALVGRQGATVLDPGFYQQQLRRWKV</sequence>
<reference evidence="7 8" key="1">
    <citation type="journal article" date="2018" name="ISME J.">
        <title>Endosymbiont genomes yield clues of tubeworm success.</title>
        <authorList>
            <person name="Li Y."/>
            <person name="Liles M.R."/>
            <person name="Halanych K.M."/>
        </authorList>
    </citation>
    <scope>NUCLEOTIDE SEQUENCE [LARGE SCALE GENOMIC DNA]</scope>
    <source>
        <strain evidence="7">A1422</strain>
    </source>
</reference>
<dbReference type="GO" id="GO:0005524">
    <property type="term" value="F:ATP binding"/>
    <property type="evidence" value="ECO:0007669"/>
    <property type="project" value="UniProtKB-KW"/>
</dbReference>
<keyword evidence="5" id="KW-0067">ATP-binding</keyword>
<dbReference type="Pfam" id="PF00294">
    <property type="entry name" value="PfkB"/>
    <property type="match status" value="1"/>
</dbReference>
<evidence type="ECO:0000256" key="5">
    <source>
        <dbReference type="ARBA" id="ARBA00022840"/>
    </source>
</evidence>
<evidence type="ECO:0000256" key="3">
    <source>
        <dbReference type="ARBA" id="ARBA00022741"/>
    </source>
</evidence>
<evidence type="ECO:0000256" key="2">
    <source>
        <dbReference type="ARBA" id="ARBA00022679"/>
    </source>
</evidence>
<dbReference type="InterPro" id="IPR050306">
    <property type="entry name" value="PfkB_Carbo_kinase"/>
</dbReference>
<keyword evidence="2" id="KW-0808">Transferase</keyword>
<dbReference type="InterPro" id="IPR002173">
    <property type="entry name" value="Carboh/pur_kinase_PfkB_CS"/>
</dbReference>